<proteinExistence type="predicted"/>
<evidence type="ECO:0000313" key="2">
    <source>
        <dbReference type="EMBL" id="GFT03841.1"/>
    </source>
</evidence>
<reference evidence="2" key="1">
    <citation type="submission" date="2020-08" db="EMBL/GenBank/DDBJ databases">
        <title>Multicomponent nature underlies the extraordinary mechanical properties of spider dragline silk.</title>
        <authorList>
            <person name="Kono N."/>
            <person name="Nakamura H."/>
            <person name="Mori M."/>
            <person name="Yoshida Y."/>
            <person name="Ohtoshi R."/>
            <person name="Malay A.D."/>
            <person name="Moran D.A.P."/>
            <person name="Tomita M."/>
            <person name="Numata K."/>
            <person name="Arakawa K."/>
        </authorList>
    </citation>
    <scope>NUCLEOTIDE SEQUENCE</scope>
</reference>
<name>A0A8X6TFV8_NEPPI</name>
<dbReference type="AlphaFoldDB" id="A0A8X6TFV8"/>
<accession>A0A8X6TFV8</accession>
<sequence length="145" mass="15881">MIQFLSTLFLVGQCRKWIRRPARTPDSSKNENSRGVEPAPIPSPKRALWFQNTKVIKWSSSHEKTVMSAQQNFSEGGSASGCLQSSSGASASCANTHIGHALFRLRPRFTKFGIVQTVSTTSVAASRNGGAVFEMTISLLKQFNF</sequence>
<dbReference type="OrthoDB" id="6436613at2759"/>
<protein>
    <submittedName>
        <fullName evidence="2">Uncharacterized protein</fullName>
    </submittedName>
</protein>
<gene>
    <name evidence="2" type="ORF">NPIL_310671</name>
</gene>
<dbReference type="Proteomes" id="UP000887013">
    <property type="component" value="Unassembled WGS sequence"/>
</dbReference>
<dbReference type="EMBL" id="BMAW01056010">
    <property type="protein sequence ID" value="GFT03841.1"/>
    <property type="molecule type" value="Genomic_DNA"/>
</dbReference>
<keyword evidence="3" id="KW-1185">Reference proteome</keyword>
<organism evidence="2 3">
    <name type="scientific">Nephila pilipes</name>
    <name type="common">Giant wood spider</name>
    <name type="synonym">Nephila maculata</name>
    <dbReference type="NCBI Taxonomy" id="299642"/>
    <lineage>
        <taxon>Eukaryota</taxon>
        <taxon>Metazoa</taxon>
        <taxon>Ecdysozoa</taxon>
        <taxon>Arthropoda</taxon>
        <taxon>Chelicerata</taxon>
        <taxon>Arachnida</taxon>
        <taxon>Araneae</taxon>
        <taxon>Araneomorphae</taxon>
        <taxon>Entelegynae</taxon>
        <taxon>Araneoidea</taxon>
        <taxon>Nephilidae</taxon>
        <taxon>Nephila</taxon>
    </lineage>
</organism>
<evidence type="ECO:0000313" key="3">
    <source>
        <dbReference type="Proteomes" id="UP000887013"/>
    </source>
</evidence>
<comment type="caution">
    <text evidence="2">The sequence shown here is derived from an EMBL/GenBank/DDBJ whole genome shotgun (WGS) entry which is preliminary data.</text>
</comment>
<evidence type="ECO:0000256" key="1">
    <source>
        <dbReference type="SAM" id="MobiDB-lite"/>
    </source>
</evidence>
<feature type="region of interest" description="Disordered" evidence="1">
    <location>
        <begin position="21"/>
        <end position="44"/>
    </location>
</feature>